<dbReference type="InterPro" id="IPR011042">
    <property type="entry name" value="6-blade_b-propeller_TolB-like"/>
</dbReference>
<evidence type="ECO:0000313" key="2">
    <source>
        <dbReference type="EMBL" id="MXQ14834.1"/>
    </source>
</evidence>
<keyword evidence="3" id="KW-1185">Reference proteome</keyword>
<evidence type="ECO:0000256" key="1">
    <source>
        <dbReference type="SAM" id="MobiDB-lite"/>
    </source>
</evidence>
<proteinExistence type="predicted"/>
<dbReference type="Proteomes" id="UP000436483">
    <property type="component" value="Unassembled WGS sequence"/>
</dbReference>
<sequence>MAQTSPSPQVFEQVATFEHQVTGVAVSQDGRIFVSFPRWTEDAPVSVAEVMKDGSIQQRRHRTRWRPTARPAVSSWRDARASPAPSPAPAAMT</sequence>
<protein>
    <submittedName>
        <fullName evidence="2">Uncharacterized protein</fullName>
    </submittedName>
</protein>
<reference evidence="2 3" key="2">
    <citation type="submission" date="2020-01" db="EMBL/GenBank/DDBJ databases">
        <title>Microvirga sp. nov., an arsenate reduction bacterium isolated from Tibet hotspring sediments.</title>
        <authorList>
            <person name="Xian W.-D."/>
            <person name="Li W.-J."/>
        </authorList>
    </citation>
    <scope>NUCLEOTIDE SEQUENCE [LARGE SCALE GENOMIC DNA]</scope>
    <source>
        <strain evidence="2 3">KCTC 23863</strain>
    </source>
</reference>
<comment type="caution">
    <text evidence="2">The sequence shown here is derived from an EMBL/GenBank/DDBJ whole genome shotgun (WGS) entry which is preliminary data.</text>
</comment>
<feature type="compositionally biased region" description="Basic residues" evidence="1">
    <location>
        <begin position="58"/>
        <end position="67"/>
    </location>
</feature>
<evidence type="ECO:0000313" key="3">
    <source>
        <dbReference type="Proteomes" id="UP000436483"/>
    </source>
</evidence>
<reference evidence="2 3" key="1">
    <citation type="submission" date="2019-12" db="EMBL/GenBank/DDBJ databases">
        <authorList>
            <person name="Yuan C.-G."/>
        </authorList>
    </citation>
    <scope>NUCLEOTIDE SEQUENCE [LARGE SCALE GENOMIC DNA]</scope>
    <source>
        <strain evidence="2 3">KCTC 23863</strain>
    </source>
</reference>
<gene>
    <name evidence="2" type="ORF">GR328_25990</name>
</gene>
<dbReference type="Gene3D" id="2.120.10.30">
    <property type="entry name" value="TolB, C-terminal domain"/>
    <property type="match status" value="1"/>
</dbReference>
<name>A0A7X3MX32_9HYPH</name>
<organism evidence="2 3">
    <name type="scientific">Microvirga makkahensis</name>
    <dbReference type="NCBI Taxonomy" id="1128670"/>
    <lineage>
        <taxon>Bacteria</taxon>
        <taxon>Pseudomonadati</taxon>
        <taxon>Pseudomonadota</taxon>
        <taxon>Alphaproteobacteria</taxon>
        <taxon>Hyphomicrobiales</taxon>
        <taxon>Methylobacteriaceae</taxon>
        <taxon>Microvirga</taxon>
    </lineage>
</organism>
<dbReference type="EMBL" id="WURB01000051">
    <property type="protein sequence ID" value="MXQ14834.1"/>
    <property type="molecule type" value="Genomic_DNA"/>
</dbReference>
<feature type="region of interest" description="Disordered" evidence="1">
    <location>
        <begin position="58"/>
        <end position="93"/>
    </location>
</feature>
<feature type="compositionally biased region" description="Pro residues" evidence="1">
    <location>
        <begin position="84"/>
        <end position="93"/>
    </location>
</feature>
<dbReference type="AlphaFoldDB" id="A0A7X3MX32"/>
<accession>A0A7X3MX32</accession>